<dbReference type="Proteomes" id="UP000494365">
    <property type="component" value="Unassembled WGS sequence"/>
</dbReference>
<dbReference type="AlphaFoldDB" id="A0A6S7DFV1"/>
<feature type="domain" description="Type I restriction enzyme HindI endonuclease subunit-like C-terminal" evidence="1">
    <location>
        <begin position="1"/>
        <end position="69"/>
    </location>
</feature>
<dbReference type="EMBL" id="CADIKK010000038">
    <property type="protein sequence ID" value="CAB3804321.1"/>
    <property type="molecule type" value="Genomic_DNA"/>
</dbReference>
<evidence type="ECO:0000313" key="3">
    <source>
        <dbReference type="Proteomes" id="UP000494365"/>
    </source>
</evidence>
<evidence type="ECO:0000313" key="2">
    <source>
        <dbReference type="EMBL" id="CAB3804321.1"/>
    </source>
</evidence>
<organism evidence="2 3">
    <name type="scientific">Paraburkholderia ultramafica</name>
    <dbReference type="NCBI Taxonomy" id="1544867"/>
    <lineage>
        <taxon>Bacteria</taxon>
        <taxon>Pseudomonadati</taxon>
        <taxon>Pseudomonadota</taxon>
        <taxon>Betaproteobacteria</taxon>
        <taxon>Burkholderiales</taxon>
        <taxon>Burkholderiaceae</taxon>
        <taxon>Paraburkholderia</taxon>
    </lineage>
</organism>
<gene>
    <name evidence="2" type="ORF">LMG28614_06009</name>
</gene>
<accession>A0A6S7DFV1</accession>
<dbReference type="Pfam" id="PF11867">
    <property type="entry name" value="T1RH-like_C"/>
    <property type="match status" value="1"/>
</dbReference>
<reference evidence="2 3" key="1">
    <citation type="submission" date="2020-04" db="EMBL/GenBank/DDBJ databases">
        <authorList>
            <person name="De Canck E."/>
        </authorList>
    </citation>
    <scope>NUCLEOTIDE SEQUENCE [LARGE SCALE GENOMIC DNA]</scope>
    <source>
        <strain evidence="2 3">LMG 28614</strain>
    </source>
</reference>
<evidence type="ECO:0000259" key="1">
    <source>
        <dbReference type="Pfam" id="PF11867"/>
    </source>
</evidence>
<dbReference type="InterPro" id="IPR021810">
    <property type="entry name" value="T1RH-like_C"/>
</dbReference>
<protein>
    <recommendedName>
        <fullName evidence="1">Type I restriction enzyme HindI endonuclease subunit-like C-terminal domain-containing protein</fullName>
    </recommendedName>
</protein>
<keyword evidence="3" id="KW-1185">Reference proteome</keyword>
<proteinExistence type="predicted"/>
<name>A0A6S7DFV1_9BURK</name>
<sequence length="77" mass="8838">MMGDDKLRLIAHELLVGLRENVSVDWAHRESARARMRVLVKRILRKYGYPPDLQDAAVQTVLQQAEALSTHWSRVTA</sequence>